<proteinExistence type="inferred from homology"/>
<feature type="coiled-coil region" evidence="13">
    <location>
        <begin position="98"/>
        <end position="162"/>
    </location>
</feature>
<evidence type="ECO:0000256" key="2">
    <source>
        <dbReference type="ARBA" id="ARBA00004186"/>
    </source>
</evidence>
<dbReference type="InterPro" id="IPR013251">
    <property type="entry name" value="DASH_Spc19"/>
</dbReference>
<dbReference type="VEuPathDB" id="FungiDB:BD410DRAFT_827452"/>
<dbReference type="PANTHER" id="PTHR28262:SF1">
    <property type="entry name" value="DASH COMPLEX SUBUNIT SPC19"/>
    <property type="match status" value="1"/>
</dbReference>
<evidence type="ECO:0000256" key="9">
    <source>
        <dbReference type="ARBA" id="ARBA00023212"/>
    </source>
</evidence>
<keyword evidence="9" id="KW-0206">Cytoskeleton</keyword>
<comment type="subcellular location">
    <subcellularLocation>
        <location evidence="3">Chromosome</location>
        <location evidence="3">Centromere</location>
        <location evidence="3">Kinetochore</location>
    </subcellularLocation>
    <subcellularLocation>
        <location evidence="2">Cytoplasm</location>
        <location evidence="2">Cytoskeleton</location>
        <location evidence="2">Spindle</location>
    </subcellularLocation>
    <subcellularLocation>
        <location evidence="1">Nucleus</location>
    </subcellularLocation>
</comment>
<keyword evidence="10" id="KW-0539">Nucleus</keyword>
<dbReference type="Proteomes" id="UP000294933">
    <property type="component" value="Unassembled WGS sequence"/>
</dbReference>
<name>A0A4Y7QA94_9AGAM</name>
<evidence type="ECO:0000256" key="4">
    <source>
        <dbReference type="ARBA" id="ARBA00008952"/>
    </source>
</evidence>
<evidence type="ECO:0000256" key="11">
    <source>
        <dbReference type="ARBA" id="ARBA00023328"/>
    </source>
</evidence>
<dbReference type="GO" id="GO:0005876">
    <property type="term" value="C:spindle microtubule"/>
    <property type="evidence" value="ECO:0007669"/>
    <property type="project" value="InterPro"/>
</dbReference>
<keyword evidence="11" id="KW-0137">Centromere</keyword>
<evidence type="ECO:0000313" key="15">
    <source>
        <dbReference type="Proteomes" id="UP000294933"/>
    </source>
</evidence>
<keyword evidence="7" id="KW-0963">Cytoplasm</keyword>
<evidence type="ECO:0000256" key="1">
    <source>
        <dbReference type="ARBA" id="ARBA00004123"/>
    </source>
</evidence>
<dbReference type="Pfam" id="PF08287">
    <property type="entry name" value="DASH_Spc19"/>
    <property type="match status" value="1"/>
</dbReference>
<evidence type="ECO:0000256" key="10">
    <source>
        <dbReference type="ARBA" id="ARBA00023242"/>
    </source>
</evidence>
<evidence type="ECO:0000256" key="7">
    <source>
        <dbReference type="ARBA" id="ARBA00022490"/>
    </source>
</evidence>
<dbReference type="OrthoDB" id="3361333at2759"/>
<dbReference type="GO" id="GO:0008608">
    <property type="term" value="P:attachment of spindle microtubules to kinetochore"/>
    <property type="evidence" value="ECO:0007669"/>
    <property type="project" value="InterPro"/>
</dbReference>
<organism evidence="14 15">
    <name type="scientific">Rickenella mellea</name>
    <dbReference type="NCBI Taxonomy" id="50990"/>
    <lineage>
        <taxon>Eukaryota</taxon>
        <taxon>Fungi</taxon>
        <taxon>Dikarya</taxon>
        <taxon>Basidiomycota</taxon>
        <taxon>Agaricomycotina</taxon>
        <taxon>Agaricomycetes</taxon>
        <taxon>Hymenochaetales</taxon>
        <taxon>Rickenellaceae</taxon>
        <taxon>Rickenella</taxon>
    </lineage>
</organism>
<evidence type="ECO:0000256" key="13">
    <source>
        <dbReference type="SAM" id="Coils"/>
    </source>
</evidence>
<accession>A0A4Y7QA94</accession>
<dbReference type="PANTHER" id="PTHR28262">
    <property type="entry name" value="DASH COMPLEX SUBUNIT SPC19"/>
    <property type="match status" value="1"/>
</dbReference>
<comment type="similarity">
    <text evidence="4">Belongs to the DASH complex SPC19 family.</text>
</comment>
<evidence type="ECO:0000256" key="12">
    <source>
        <dbReference type="ARBA" id="ARBA00032583"/>
    </source>
</evidence>
<gene>
    <name evidence="14" type="ORF">BD410DRAFT_827452</name>
</gene>
<evidence type="ECO:0000313" key="14">
    <source>
        <dbReference type="EMBL" id="TDL24012.1"/>
    </source>
</evidence>
<protein>
    <recommendedName>
        <fullName evidence="5">DASH complex subunit SPC19</fullName>
    </recommendedName>
    <alternativeName>
        <fullName evidence="12">Outer kinetochore protein SPC19</fullName>
    </alternativeName>
</protein>
<reference evidence="14 15" key="1">
    <citation type="submission" date="2018-06" db="EMBL/GenBank/DDBJ databases">
        <title>A transcriptomic atlas of mushroom development highlights an independent origin of complex multicellularity.</title>
        <authorList>
            <consortium name="DOE Joint Genome Institute"/>
            <person name="Krizsan K."/>
            <person name="Almasi E."/>
            <person name="Merenyi Z."/>
            <person name="Sahu N."/>
            <person name="Viragh M."/>
            <person name="Koszo T."/>
            <person name="Mondo S."/>
            <person name="Kiss B."/>
            <person name="Balint B."/>
            <person name="Kues U."/>
            <person name="Barry K."/>
            <person name="Hegedus J.C."/>
            <person name="Henrissat B."/>
            <person name="Johnson J."/>
            <person name="Lipzen A."/>
            <person name="Ohm R."/>
            <person name="Nagy I."/>
            <person name="Pangilinan J."/>
            <person name="Yan J."/>
            <person name="Xiong Y."/>
            <person name="Grigoriev I.V."/>
            <person name="Hibbett D.S."/>
            <person name="Nagy L.G."/>
        </authorList>
    </citation>
    <scope>NUCLEOTIDE SEQUENCE [LARGE SCALE GENOMIC DNA]</scope>
    <source>
        <strain evidence="14 15">SZMC22713</strain>
    </source>
</reference>
<evidence type="ECO:0000256" key="5">
    <source>
        <dbReference type="ARBA" id="ARBA00016329"/>
    </source>
</evidence>
<keyword evidence="6" id="KW-0158">Chromosome</keyword>
<sequence>MSRQHPRESIFAAGPQLYRADHQATCSPSLLECVHELNDVCAETHDTQQFLREGTYDLPRLARVLENQRVFLLVNESTVRKYKADLTEEIEPQILELIDRAKKGLKTLERREQALKTKAENAPSSGAVARASTATKLEERRLQMLKSQRLRLEKEFSVLQAEVTSLELSQHAESHS</sequence>
<keyword evidence="15" id="KW-1185">Reference proteome</keyword>
<dbReference type="EMBL" id="ML170168">
    <property type="protein sequence ID" value="TDL24012.1"/>
    <property type="molecule type" value="Genomic_DNA"/>
</dbReference>
<evidence type="ECO:0000256" key="8">
    <source>
        <dbReference type="ARBA" id="ARBA00022838"/>
    </source>
</evidence>
<keyword evidence="8" id="KW-0995">Kinetochore</keyword>
<keyword evidence="13" id="KW-0175">Coiled coil</keyword>
<dbReference type="GO" id="GO:0042729">
    <property type="term" value="C:DASH complex"/>
    <property type="evidence" value="ECO:0007669"/>
    <property type="project" value="InterPro"/>
</dbReference>
<evidence type="ECO:0000256" key="3">
    <source>
        <dbReference type="ARBA" id="ARBA00004629"/>
    </source>
</evidence>
<dbReference type="STRING" id="50990.A0A4Y7QA94"/>
<dbReference type="AlphaFoldDB" id="A0A4Y7QA94"/>
<evidence type="ECO:0000256" key="6">
    <source>
        <dbReference type="ARBA" id="ARBA00022454"/>
    </source>
</evidence>